<dbReference type="GO" id="GO:0016887">
    <property type="term" value="F:ATP hydrolysis activity"/>
    <property type="evidence" value="ECO:0007669"/>
    <property type="project" value="EnsemblFungi"/>
</dbReference>
<dbReference type="Pfam" id="PF00271">
    <property type="entry name" value="Helicase_C"/>
    <property type="match status" value="1"/>
</dbReference>
<dbReference type="InterPro" id="IPR016024">
    <property type="entry name" value="ARM-type_fold"/>
</dbReference>
<evidence type="ECO:0000256" key="3">
    <source>
        <dbReference type="ARBA" id="ARBA00022737"/>
    </source>
</evidence>
<evidence type="ECO:0000256" key="15">
    <source>
        <dbReference type="ARBA" id="ARBA00081280"/>
    </source>
</evidence>
<proteinExistence type="inferred from homology"/>
<keyword evidence="3" id="KW-0677">Repeat</keyword>
<dbReference type="GO" id="GO:0005524">
    <property type="term" value="F:ATP binding"/>
    <property type="evidence" value="ECO:0007669"/>
    <property type="project" value="UniProtKB-KW"/>
</dbReference>
<dbReference type="OrthoDB" id="10252227at2759"/>
<keyword evidence="9" id="KW-0238">DNA-binding</keyword>
<feature type="domain" description="Helicase ATP-binding" evidence="18">
    <location>
        <begin position="1357"/>
        <end position="1530"/>
    </location>
</feature>
<dbReference type="InterPro" id="IPR049730">
    <property type="entry name" value="SNF2/RAD54-like_C"/>
</dbReference>
<dbReference type="FunFam" id="1.25.10.10:FF:000508">
    <property type="entry name" value="Probable helicase mot1"/>
    <property type="match status" value="1"/>
</dbReference>
<dbReference type="GO" id="GO:0000228">
    <property type="term" value="C:nuclear chromosome"/>
    <property type="evidence" value="ECO:0007669"/>
    <property type="project" value="EnsemblFungi"/>
</dbReference>
<evidence type="ECO:0000256" key="6">
    <source>
        <dbReference type="ARBA" id="ARBA00022806"/>
    </source>
</evidence>
<dbReference type="SUPFAM" id="SSF52540">
    <property type="entry name" value="P-loop containing nucleoside triphosphate hydrolases"/>
    <property type="match status" value="2"/>
</dbReference>
<dbReference type="InterPro" id="IPR011989">
    <property type="entry name" value="ARM-like"/>
</dbReference>
<dbReference type="FunFam" id="1.25.10.10:FF:000445">
    <property type="entry name" value="Related to MOT1-transcriptional accessory protein"/>
    <property type="match status" value="1"/>
</dbReference>
<dbReference type="Proteomes" id="UP000031575">
    <property type="component" value="Unassembled WGS sequence"/>
</dbReference>
<dbReference type="Pfam" id="PF12054">
    <property type="entry name" value="DUF3535"/>
    <property type="match status" value="1"/>
</dbReference>
<dbReference type="InterPro" id="IPR014001">
    <property type="entry name" value="Helicase_ATP-bd"/>
</dbReference>
<dbReference type="PANTHER" id="PTHR36498:SF1">
    <property type="entry name" value="TATA-BINDING PROTEIN-ASSOCIATED FACTOR 172"/>
    <property type="match status" value="1"/>
</dbReference>
<dbReference type="FunFam" id="3.40.50.10810:FF:000009">
    <property type="entry name" value="B-TFIID TATA-box-binding protein-associated factor 1"/>
    <property type="match status" value="1"/>
</dbReference>
<dbReference type="GO" id="GO:0006364">
    <property type="term" value="P:rRNA processing"/>
    <property type="evidence" value="ECO:0007669"/>
    <property type="project" value="EnsemblFungi"/>
</dbReference>
<dbReference type="GO" id="GO:0004386">
    <property type="term" value="F:helicase activity"/>
    <property type="evidence" value="ECO:0007669"/>
    <property type="project" value="UniProtKB-KW"/>
</dbReference>
<organism evidence="20 21">
    <name type="scientific">Sporothrix brasiliensis 5110</name>
    <dbReference type="NCBI Taxonomy" id="1398154"/>
    <lineage>
        <taxon>Eukaryota</taxon>
        <taxon>Fungi</taxon>
        <taxon>Dikarya</taxon>
        <taxon>Ascomycota</taxon>
        <taxon>Pezizomycotina</taxon>
        <taxon>Sordariomycetes</taxon>
        <taxon>Sordariomycetidae</taxon>
        <taxon>Ophiostomatales</taxon>
        <taxon>Ophiostomataceae</taxon>
        <taxon>Sporothrix</taxon>
    </lineage>
</organism>
<dbReference type="Gene3D" id="3.40.50.10810">
    <property type="entry name" value="Tandem AAA-ATPase domain"/>
    <property type="match status" value="1"/>
</dbReference>
<accession>A0A0C2FPG5</accession>
<keyword evidence="21" id="KW-1185">Reference proteome</keyword>
<dbReference type="InterPro" id="IPR022707">
    <property type="entry name" value="Mot1_central_dom"/>
</dbReference>
<dbReference type="InterPro" id="IPR027417">
    <property type="entry name" value="P-loop_NTPase"/>
</dbReference>
<evidence type="ECO:0000256" key="13">
    <source>
        <dbReference type="ARBA" id="ARBA00064550"/>
    </source>
</evidence>
<dbReference type="CDD" id="cd18793">
    <property type="entry name" value="SF2_C_SNF"/>
    <property type="match status" value="1"/>
</dbReference>
<evidence type="ECO:0000256" key="4">
    <source>
        <dbReference type="ARBA" id="ARBA00022741"/>
    </source>
</evidence>
<evidence type="ECO:0000256" key="14">
    <source>
        <dbReference type="ARBA" id="ARBA00073046"/>
    </source>
</evidence>
<feature type="domain" description="Helicase C-terminal" evidence="19">
    <location>
        <begin position="1703"/>
        <end position="1854"/>
    </location>
</feature>
<keyword evidence="7" id="KW-0067">ATP-binding</keyword>
<evidence type="ECO:0000256" key="17">
    <source>
        <dbReference type="SAM" id="MobiDB-lite"/>
    </source>
</evidence>
<dbReference type="SUPFAM" id="SSF48371">
    <property type="entry name" value="ARM repeat"/>
    <property type="match status" value="1"/>
</dbReference>
<dbReference type="Pfam" id="PF00176">
    <property type="entry name" value="SNF2-rel_dom"/>
    <property type="match status" value="1"/>
</dbReference>
<keyword evidence="11" id="KW-0539">Nucleus</keyword>
<dbReference type="VEuPathDB" id="FungiDB:SPBR_02168"/>
<keyword evidence="6" id="KW-0347">Helicase</keyword>
<evidence type="ECO:0000256" key="10">
    <source>
        <dbReference type="ARBA" id="ARBA00023163"/>
    </source>
</evidence>
<dbReference type="GO" id="GO:0045892">
    <property type="term" value="P:negative regulation of DNA-templated transcription"/>
    <property type="evidence" value="ECO:0007669"/>
    <property type="project" value="EnsemblFungi"/>
</dbReference>
<keyword evidence="4" id="KW-0547">Nucleotide-binding</keyword>
<evidence type="ECO:0000256" key="16">
    <source>
        <dbReference type="ARBA" id="ARBA00081329"/>
    </source>
</evidence>
<comment type="similarity">
    <text evidence="2">Belongs to the SNF2/RAD54 helicase family.</text>
</comment>
<dbReference type="PROSITE" id="PS51192">
    <property type="entry name" value="HELICASE_ATP_BIND_1"/>
    <property type="match status" value="1"/>
</dbReference>
<dbReference type="SMART" id="SM00487">
    <property type="entry name" value="DEXDc"/>
    <property type="match status" value="1"/>
</dbReference>
<comment type="subunit">
    <text evidence="13">Forms the NCT transcriptional regulatory complex with nctA and nctB.</text>
</comment>
<dbReference type="Gene3D" id="1.25.10.10">
    <property type="entry name" value="Leucine-rich Repeat Variant"/>
    <property type="match status" value="3"/>
</dbReference>
<protein>
    <recommendedName>
        <fullName evidence="14">TATA-binding protein-associated factor mot1</fullName>
    </recommendedName>
    <alternativeName>
        <fullName evidence="16">Modifier of transcription 1</fullName>
    </alternativeName>
    <alternativeName>
        <fullName evidence="15">NCT transcriptional regulatory complex subunit mot1</fullName>
    </alternativeName>
</protein>
<dbReference type="EMBL" id="AWTV01000006">
    <property type="protein sequence ID" value="KIH92958.1"/>
    <property type="molecule type" value="Genomic_DNA"/>
</dbReference>
<dbReference type="InterPro" id="IPR001650">
    <property type="entry name" value="Helicase_C-like"/>
</dbReference>
<keyword evidence="8" id="KW-0805">Transcription regulation</keyword>
<evidence type="ECO:0000256" key="2">
    <source>
        <dbReference type="ARBA" id="ARBA00007025"/>
    </source>
</evidence>
<evidence type="ECO:0000313" key="21">
    <source>
        <dbReference type="Proteomes" id="UP000031575"/>
    </source>
</evidence>
<evidence type="ECO:0000259" key="18">
    <source>
        <dbReference type="PROSITE" id="PS51192"/>
    </source>
</evidence>
<dbReference type="GeneID" id="63675392"/>
<evidence type="ECO:0000256" key="11">
    <source>
        <dbReference type="ARBA" id="ARBA00023242"/>
    </source>
</evidence>
<evidence type="ECO:0000256" key="9">
    <source>
        <dbReference type="ARBA" id="ARBA00023125"/>
    </source>
</evidence>
<evidence type="ECO:0000256" key="5">
    <source>
        <dbReference type="ARBA" id="ARBA00022801"/>
    </source>
</evidence>
<sequence length="1939" mass="215031">MASRLDRLVTILETGSTRLIRDTAVNQLADWQKQHPEELFNLIGRVVPYLRHKDWETRSTAAKALGKIIEHSDAFDPNAGGPEESAPAESKKEEGGAGVKSEGSLDGVAKDGVVDVKREEFKDFSFEQDELYDLRTLNVNAVLKYGRELLRGGNVDLALAALDPQERLIHQKKTLNGRLGLLGRVFDDDEIPVPLETLSAAKSAVSDENGPPTPRHQAGSNGSTHREGSEANGASANGNGAGHQQSDEPGLSSRQLNVLKRKRKRELQKAAQGKSGFGDLSIRRSATNGSEGFGDETPFGDGDVKKGDKVNDYFNLERPSDVDEDSKVVSEFKGPVVPIRSEIEMDETLEGLEWPYERLCDFLKVDLFDPHWETRHGAAMGLREVIRVHGSGAGREKGKTRSENNNNNRKWLDDLACRLCCVLMLDRFTDFSSDTSVAPIRETVGQTLGAVLFHVPPESIQAIYRILYRLVIQEDLELERNVWAVCHGGMVGLRYVVAVRKDLLLQDGEMVDGVIRAVMKGLADHDDDVRSVSAATLIPMAKEFVNLRPGSLDSLINIVWESLSSLGDDLSASTGKIMDLLAILCGFPQVLDAMKASAAQDEERSFTLLVPRLYPFLRHTITSVRLAVLKALITFVQISDDDTKHGWLNGRILRLVFQNIIVERDKETLAMTLDLWSALVRCLAATNPAVLASEFKPHVDAMMQLTLHPIGISRNPIPMRPELFMKPSGSMYAAPSSWVASTSTARKSSPPEAGERTAKRRRKSTRVDDVPVTSSSHDVDGAIVQGDVDVVGIETMVRTRIAAATAMGLIMSLVPASEVDMYDASVLPALTSAHSTTQLIACTVIEEYAKDCKEPADSKRLVEPLQKIVETERPAHYNDLVSFIQRVRSQCSQLIHMFRDHGKVSETRLPRLAPLCQGEPAAGPEAFSIVHAEKVIGDDFDKLKRIMAPGQRLIASQHLAEARESASAAIADAKAAKEARDIRIRAAAACGLVAMKVLPKKPSPLIKAVMDSIKTEENHDLQSRSADTIAHLVQLFTELGRRGPADKVVSNLVKFSCVEVAETPEFPVHATKLNTILSMHKEEDRVDHADAAKWAKEAKAARVTRRGAKEALEILSKIFGPNILEKVPSLRTFMEEPLRRAFTGELPAEARDPEQTFGQEIVDAMSVIRTMTPTFDPAIRPFVMEMVPLVIKALHSELSVFRYMAAKCMATVCSVFTVEGMTALVQNVLPSINNPVDLHFRQGAIEAIYHLIAVMGDGILPYVIFLIVPVLGRMSDSDNEIRLISTTSFATLVKLVPLEAGIPDPPGLSKELLAGRDRERTFISQLLDPKKVESFTIPVAIKAELRSYQQEGVNWLHFLNKYHLHGILCDDMGLGKTLQTICIVASDHHQRAEEFEKTGAPDVRRMPSLVVCPPTLSGHWAQEIRTYAPFLSVAAYIGSPVERKALKDSLGKTDIVITSYDVCRNDIEVLENHSWNYVILDEGHLIKNPRTKISMAVKKLASNHRLILTGTPIQNNVLELWSLFDFLMPGFLGAEKVFMDRFAKPIAASRFSKASSKEQEAGALAIEALHKQVLPFLLRRLKEEVLEDLPPKILQNYYCDLSELQKKLFDDFTKREAKKITEEAGRDDKESKQHIFQALQYMRKLCNSPALVMRPGHRMYDETQRLLERQGSSVEDPNHAPKLTALRDLLVDCGIGVEGDGDNNDPLYQPIKPHRALVFCQMKEMLDMVQNTVLKNMLPSVSYLRLDGSVEANKRQDIVNRFNSDPSYDVLLLTTSVGGLGLNLTGADTVIFVEHDWNPQRDLQAMDRAHRIGQKKVVNVYRLITRGTLEEKILSLQRFKIDVASTVVNQQNAGLASMDTNEILDLFNLDESGPNLLTDKSAAGATGASGREEDMVDIETGDVRQPGKKAAWLEELDELWDNRQYEESFDLDGFLKTMN</sequence>
<keyword evidence="10" id="KW-0804">Transcription</keyword>
<evidence type="ECO:0000256" key="8">
    <source>
        <dbReference type="ARBA" id="ARBA00023015"/>
    </source>
</evidence>
<gene>
    <name evidence="20" type="ORF">SPBR_02168</name>
</gene>
<feature type="region of interest" description="Disordered" evidence="17">
    <location>
        <begin position="741"/>
        <end position="775"/>
    </location>
</feature>
<reference evidence="20 21" key="1">
    <citation type="journal article" date="2014" name="BMC Genomics">
        <title>Comparative genomics of the major fungal agents of human and animal Sporotrichosis: Sporothrix schenckii and Sporothrix brasiliensis.</title>
        <authorList>
            <person name="Teixeira M.M."/>
            <person name="de Almeida L.G."/>
            <person name="Kubitschek-Barreira P."/>
            <person name="Alves F.L."/>
            <person name="Kioshima E.S."/>
            <person name="Abadio A.K."/>
            <person name="Fernandes L."/>
            <person name="Derengowski L.S."/>
            <person name="Ferreira K.S."/>
            <person name="Souza R.C."/>
            <person name="Ruiz J.C."/>
            <person name="de Andrade N.C."/>
            <person name="Paes H.C."/>
            <person name="Nicola A.M."/>
            <person name="Albuquerque P."/>
            <person name="Gerber A.L."/>
            <person name="Martins V.P."/>
            <person name="Peconick L.D."/>
            <person name="Neto A.V."/>
            <person name="Chaucanez C.B."/>
            <person name="Silva P.A."/>
            <person name="Cunha O.L."/>
            <person name="de Oliveira F.F."/>
            <person name="dos Santos T.C."/>
            <person name="Barros A.L."/>
            <person name="Soares M.A."/>
            <person name="de Oliveira L.M."/>
            <person name="Marini M.M."/>
            <person name="Villalobos-Duno H."/>
            <person name="Cunha M.M."/>
            <person name="de Hoog S."/>
            <person name="da Silveira J.F."/>
            <person name="Henrissat B."/>
            <person name="Nino-Vega G.A."/>
            <person name="Cisalpino P.S."/>
            <person name="Mora-Montes H.M."/>
            <person name="Almeida S.R."/>
            <person name="Stajich J.E."/>
            <person name="Lopes-Bezerra L.M."/>
            <person name="Vasconcelos A.T."/>
            <person name="Felipe M.S."/>
        </authorList>
    </citation>
    <scope>NUCLEOTIDE SEQUENCE [LARGE SCALE GENOMIC DNA]</scope>
    <source>
        <strain evidence="20 21">5110</strain>
    </source>
</reference>
<dbReference type="InterPro" id="IPR044078">
    <property type="entry name" value="Mot1_ATP-bd"/>
</dbReference>
<dbReference type="PANTHER" id="PTHR36498">
    <property type="entry name" value="TATA-BINDING PROTEIN-ASSOCIATED FACTOR 172"/>
    <property type="match status" value="1"/>
</dbReference>
<dbReference type="GO" id="GO:0003677">
    <property type="term" value="F:DNA binding"/>
    <property type="evidence" value="ECO:0007669"/>
    <property type="project" value="UniProtKB-KW"/>
</dbReference>
<dbReference type="GO" id="GO:0005667">
    <property type="term" value="C:transcription regulator complex"/>
    <property type="evidence" value="ECO:0007669"/>
    <property type="project" value="EnsemblFungi"/>
</dbReference>
<evidence type="ECO:0000256" key="7">
    <source>
        <dbReference type="ARBA" id="ARBA00022840"/>
    </source>
</evidence>
<comment type="subcellular location">
    <subcellularLocation>
        <location evidence="1">Nucleus</location>
    </subcellularLocation>
</comment>
<name>A0A0C2FPG5_9PEZI</name>
<evidence type="ECO:0000256" key="1">
    <source>
        <dbReference type="ARBA" id="ARBA00004123"/>
    </source>
</evidence>
<dbReference type="GO" id="GO:0017025">
    <property type="term" value="F:TBP-class protein binding"/>
    <property type="evidence" value="ECO:0007669"/>
    <property type="project" value="EnsemblFungi"/>
</dbReference>
<dbReference type="GO" id="GO:0045898">
    <property type="term" value="P:regulation of RNA polymerase II transcription preinitiation complex assembly"/>
    <property type="evidence" value="ECO:0007669"/>
    <property type="project" value="EnsemblFungi"/>
</dbReference>
<dbReference type="InterPro" id="IPR044972">
    <property type="entry name" value="Mot1"/>
</dbReference>
<dbReference type="RefSeq" id="XP_040620968.1">
    <property type="nucleotide sequence ID" value="XM_040760471.1"/>
</dbReference>
<dbReference type="FunFam" id="3.40.50.300:FF:000428">
    <property type="entry name" value="TATA-binding protein-associated factor 172"/>
    <property type="match status" value="1"/>
</dbReference>
<comment type="caution">
    <text evidence="20">The sequence shown here is derived from an EMBL/GenBank/DDBJ whole genome shotgun (WGS) entry which is preliminary data.</text>
</comment>
<evidence type="ECO:0000259" key="19">
    <source>
        <dbReference type="PROSITE" id="PS51194"/>
    </source>
</evidence>
<dbReference type="CDD" id="cd17999">
    <property type="entry name" value="DEXHc_Mot1"/>
    <property type="match status" value="1"/>
</dbReference>
<dbReference type="HOGENOM" id="CLU_000315_1_0_1"/>
<dbReference type="PROSITE" id="PS51194">
    <property type="entry name" value="HELICASE_CTER"/>
    <property type="match status" value="1"/>
</dbReference>
<dbReference type="GO" id="GO:0042790">
    <property type="term" value="P:nucleolar large rRNA transcription by RNA polymerase I"/>
    <property type="evidence" value="ECO:0007669"/>
    <property type="project" value="EnsemblFungi"/>
</dbReference>
<evidence type="ECO:0000313" key="20">
    <source>
        <dbReference type="EMBL" id="KIH92958.1"/>
    </source>
</evidence>
<dbReference type="InterPro" id="IPR000330">
    <property type="entry name" value="SNF2_N"/>
</dbReference>
<evidence type="ECO:0000256" key="12">
    <source>
        <dbReference type="ARBA" id="ARBA00053370"/>
    </source>
</evidence>
<dbReference type="SMART" id="SM00490">
    <property type="entry name" value="HELICc"/>
    <property type="match status" value="1"/>
</dbReference>
<dbReference type="Gene3D" id="3.40.50.300">
    <property type="entry name" value="P-loop containing nucleotide triphosphate hydrolases"/>
    <property type="match status" value="1"/>
</dbReference>
<comment type="function">
    <text evidence="12">Regulates transcription in association with TATA binding protein (TBP). Removes TBP from the TATA box via its C-terminal ATPase activity. Both transcription activation and repression require its ATPase activity. Part of the NCT transcriptional regulatory complex that acts as a key regulator of ergosterol biosynthesis and the azole exporter cdr1B. The NCT complex binds the promoters of genes linked to azole susceptibility, and especially represses the expression of cdr1B transporter.</text>
</comment>
<dbReference type="InterPro" id="IPR038718">
    <property type="entry name" value="SNF2-like_sf"/>
</dbReference>
<keyword evidence="5" id="KW-0378">Hydrolase</keyword>
<feature type="region of interest" description="Disordered" evidence="17">
    <location>
        <begin position="72"/>
        <end position="104"/>
    </location>
</feature>
<feature type="region of interest" description="Disordered" evidence="17">
    <location>
        <begin position="202"/>
        <end position="306"/>
    </location>
</feature>